<dbReference type="PANTHER" id="PTHR47991">
    <property type="entry name" value="OXOGLUTARATE/IRON-DEPENDENT DIOXYGENASE"/>
    <property type="match status" value="1"/>
</dbReference>
<accession>A0A7N0VLS9</accession>
<dbReference type="Pfam" id="PF14226">
    <property type="entry name" value="DIOX_N"/>
    <property type="match status" value="1"/>
</dbReference>
<sequence length="133" mass="15117">MDLECSIPVPSVKELSKHRLQALPPRYVRDDILLENPTVAPLHLRIPLIDFNHLLDPDLQQSELTKLHHACKHWGIFQLINHGVGEESLEGIKRSATEFFDLPQEEKKRCAQKAGSLEGYGQAFVVSEDQKLD</sequence>
<dbReference type="Gene3D" id="2.60.120.330">
    <property type="entry name" value="B-lactam Antibiotic, Isopenicillin N Synthase, Chain"/>
    <property type="match status" value="1"/>
</dbReference>
<dbReference type="Gramene" id="Kaladp1278s0002.1.v1.1">
    <property type="protein sequence ID" value="Kaladp1278s0002.1.v1.1"/>
    <property type="gene ID" value="Kaladp1278s0002.v1.1"/>
</dbReference>
<keyword evidence="2" id="KW-0408">Iron</keyword>
<keyword evidence="5" id="KW-1185">Reference proteome</keyword>
<dbReference type="InterPro" id="IPR027443">
    <property type="entry name" value="IPNS-like_sf"/>
</dbReference>
<dbReference type="InterPro" id="IPR050295">
    <property type="entry name" value="Plant_2OG-oxidoreductases"/>
</dbReference>
<organism evidence="4 5">
    <name type="scientific">Kalanchoe fedtschenkoi</name>
    <name type="common">Lavender scallops</name>
    <name type="synonym">South American air plant</name>
    <dbReference type="NCBI Taxonomy" id="63787"/>
    <lineage>
        <taxon>Eukaryota</taxon>
        <taxon>Viridiplantae</taxon>
        <taxon>Streptophyta</taxon>
        <taxon>Embryophyta</taxon>
        <taxon>Tracheophyta</taxon>
        <taxon>Spermatophyta</taxon>
        <taxon>Magnoliopsida</taxon>
        <taxon>eudicotyledons</taxon>
        <taxon>Gunneridae</taxon>
        <taxon>Pentapetalae</taxon>
        <taxon>Saxifragales</taxon>
        <taxon>Crassulaceae</taxon>
        <taxon>Kalanchoe</taxon>
    </lineage>
</organism>
<evidence type="ECO:0000256" key="1">
    <source>
        <dbReference type="ARBA" id="ARBA00022723"/>
    </source>
</evidence>
<evidence type="ECO:0000313" key="4">
    <source>
        <dbReference type="EnsemblPlants" id="Kaladp1278s0002.1.v1.1"/>
    </source>
</evidence>
<proteinExistence type="predicted"/>
<keyword evidence="1" id="KW-0479">Metal-binding</keyword>
<feature type="domain" description="Non-haem dioxygenase N-terminal" evidence="3">
    <location>
        <begin position="46"/>
        <end position="133"/>
    </location>
</feature>
<dbReference type="OMA" id="QANMELW"/>
<evidence type="ECO:0000256" key="2">
    <source>
        <dbReference type="ARBA" id="ARBA00023004"/>
    </source>
</evidence>
<dbReference type="SUPFAM" id="SSF51197">
    <property type="entry name" value="Clavaminate synthase-like"/>
    <property type="match status" value="1"/>
</dbReference>
<evidence type="ECO:0000313" key="5">
    <source>
        <dbReference type="Proteomes" id="UP000594263"/>
    </source>
</evidence>
<evidence type="ECO:0000259" key="3">
    <source>
        <dbReference type="Pfam" id="PF14226"/>
    </source>
</evidence>
<protein>
    <recommendedName>
        <fullName evidence="3">Non-haem dioxygenase N-terminal domain-containing protein</fullName>
    </recommendedName>
</protein>
<dbReference type="Proteomes" id="UP000594263">
    <property type="component" value="Unplaced"/>
</dbReference>
<dbReference type="GO" id="GO:0046872">
    <property type="term" value="F:metal ion binding"/>
    <property type="evidence" value="ECO:0007669"/>
    <property type="project" value="UniProtKB-KW"/>
</dbReference>
<reference evidence="4" key="1">
    <citation type="submission" date="2021-01" db="UniProtKB">
        <authorList>
            <consortium name="EnsemblPlants"/>
        </authorList>
    </citation>
    <scope>IDENTIFICATION</scope>
</reference>
<dbReference type="AlphaFoldDB" id="A0A7N0VLS9"/>
<dbReference type="EnsemblPlants" id="Kaladp1278s0002.1.v1.1">
    <property type="protein sequence ID" value="Kaladp1278s0002.1.v1.1"/>
    <property type="gene ID" value="Kaladp1278s0002.v1.1"/>
</dbReference>
<dbReference type="InterPro" id="IPR026992">
    <property type="entry name" value="DIOX_N"/>
</dbReference>
<name>A0A7N0VLS9_KALFE</name>